<keyword evidence="3 10" id="KW-0963">Cytoplasm</keyword>
<evidence type="ECO:0000256" key="1">
    <source>
        <dbReference type="ARBA" id="ARBA00005205"/>
    </source>
</evidence>
<dbReference type="EMBL" id="MLCN01000004">
    <property type="protein sequence ID" value="ONG42039.1"/>
    <property type="molecule type" value="Genomic_DNA"/>
</dbReference>
<feature type="domain" description="Pyrroline-5-carboxylate reductase catalytic N-terminal" evidence="14">
    <location>
        <begin position="20"/>
        <end position="112"/>
    </location>
</feature>
<dbReference type="EC" id="1.5.1.2" evidence="10 11"/>
<dbReference type="AlphaFoldDB" id="A0A1S8CXW6"/>
<sequence>MHAVTSGQAPEQAHETVSHKIAFIGGGNMAQALIGGLLAQQFKAADITVSEPVEALHDTLRELGVKVTTDNQQAVHDARVVVLAVKPQVMALVLEPLRDQFKNQLIISIAAGVTISTLSRLLGNYPRIVRAMPNTPALIQTGASGLYATAAVETADRALATTVLQAAGLVLWVEQEQQLDAVTAVSGSGPAYFFYLMEAMIQAGQDMGLTEAQSKALTLQTALGAAKMAVNSPHSPAQLRKNVTSPNGTTQAAIEAMDATQVNVHIQQALQAAATRSAELAIALEHSSATVK</sequence>
<dbReference type="Proteomes" id="UP000192132">
    <property type="component" value="Unassembled WGS sequence"/>
</dbReference>
<dbReference type="GO" id="GO:0055129">
    <property type="term" value="P:L-proline biosynthetic process"/>
    <property type="evidence" value="ECO:0007669"/>
    <property type="project" value="UniProtKB-UniRule"/>
</dbReference>
<evidence type="ECO:0000256" key="6">
    <source>
        <dbReference type="ARBA" id="ARBA00022857"/>
    </source>
</evidence>
<comment type="function">
    <text evidence="10">Catalyzes the reduction of 1-pyrroline-5-carboxylate (PCA) to L-proline.</text>
</comment>
<evidence type="ECO:0000259" key="15">
    <source>
        <dbReference type="Pfam" id="PF14748"/>
    </source>
</evidence>
<evidence type="ECO:0000256" key="13">
    <source>
        <dbReference type="RuleBase" id="RU003903"/>
    </source>
</evidence>
<evidence type="ECO:0000256" key="3">
    <source>
        <dbReference type="ARBA" id="ARBA00022490"/>
    </source>
</evidence>
<evidence type="ECO:0000256" key="9">
    <source>
        <dbReference type="ARBA" id="ARBA00052690"/>
    </source>
</evidence>
<evidence type="ECO:0000256" key="11">
    <source>
        <dbReference type="NCBIfam" id="TIGR00112"/>
    </source>
</evidence>
<dbReference type="InterPro" id="IPR000304">
    <property type="entry name" value="Pyrroline-COOH_reductase"/>
</dbReference>
<feature type="binding site" evidence="12">
    <location>
        <begin position="24"/>
        <end position="29"/>
    </location>
    <ligand>
        <name>NADP(+)</name>
        <dbReference type="ChEBI" id="CHEBI:58349"/>
    </ligand>
</feature>
<dbReference type="STRING" id="1907941.BKE30_01635"/>
<dbReference type="PANTHER" id="PTHR11645">
    <property type="entry name" value="PYRROLINE-5-CARBOXYLATE REDUCTASE"/>
    <property type="match status" value="1"/>
</dbReference>
<dbReference type="RefSeq" id="WP_076876976.1">
    <property type="nucleotide sequence ID" value="NZ_MLCN01000004.1"/>
</dbReference>
<dbReference type="Pfam" id="PF03807">
    <property type="entry name" value="F420_oxidored"/>
    <property type="match status" value="1"/>
</dbReference>
<dbReference type="InterPro" id="IPR008927">
    <property type="entry name" value="6-PGluconate_DH-like_C_sf"/>
</dbReference>
<keyword evidence="5 10" id="KW-0641">Proline biosynthesis</keyword>
<keyword evidence="17" id="KW-1185">Reference proteome</keyword>
<dbReference type="PROSITE" id="PS00521">
    <property type="entry name" value="P5CR"/>
    <property type="match status" value="1"/>
</dbReference>
<evidence type="ECO:0000256" key="12">
    <source>
        <dbReference type="PIRSR" id="PIRSR000193-1"/>
    </source>
</evidence>
<comment type="caution">
    <text evidence="16">The sequence shown here is derived from an EMBL/GenBank/DDBJ whole genome shotgun (WGS) entry which is preliminary data.</text>
</comment>
<dbReference type="PANTHER" id="PTHR11645:SF0">
    <property type="entry name" value="PYRROLINE-5-CARBOXYLATE REDUCTASE 3"/>
    <property type="match status" value="1"/>
</dbReference>
<name>A0A1S8CXW6_9GAMM</name>
<dbReference type="PIRSF" id="PIRSF000193">
    <property type="entry name" value="Pyrrol-5-carb_rd"/>
    <property type="match status" value="1"/>
</dbReference>
<dbReference type="FunFam" id="1.10.3730.10:FF:000001">
    <property type="entry name" value="Pyrroline-5-carboxylate reductase"/>
    <property type="match status" value="1"/>
</dbReference>
<dbReference type="SUPFAM" id="SSF48179">
    <property type="entry name" value="6-phosphogluconate dehydrogenase C-terminal domain-like"/>
    <property type="match status" value="1"/>
</dbReference>
<dbReference type="SUPFAM" id="SSF51735">
    <property type="entry name" value="NAD(P)-binding Rossmann-fold domains"/>
    <property type="match status" value="1"/>
</dbReference>
<organism evidence="16 17">
    <name type="scientific">Alkanindiges hydrocarboniclasticus</name>
    <dbReference type="NCBI Taxonomy" id="1907941"/>
    <lineage>
        <taxon>Bacteria</taxon>
        <taxon>Pseudomonadati</taxon>
        <taxon>Pseudomonadota</taxon>
        <taxon>Gammaproteobacteria</taxon>
        <taxon>Moraxellales</taxon>
        <taxon>Moraxellaceae</taxon>
        <taxon>Alkanindiges</taxon>
    </lineage>
</organism>
<evidence type="ECO:0000256" key="2">
    <source>
        <dbReference type="ARBA" id="ARBA00005525"/>
    </source>
</evidence>
<keyword evidence="4 10" id="KW-0028">Amino-acid biosynthesis</keyword>
<evidence type="ECO:0000259" key="14">
    <source>
        <dbReference type="Pfam" id="PF03807"/>
    </source>
</evidence>
<evidence type="ECO:0000256" key="5">
    <source>
        <dbReference type="ARBA" id="ARBA00022650"/>
    </source>
</evidence>
<keyword evidence="6 10" id="KW-0521">NADP</keyword>
<accession>A0A1S8CXW6</accession>
<dbReference type="OrthoDB" id="9805754at2"/>
<comment type="catalytic activity">
    <reaction evidence="9 10 13">
        <text>L-proline + NADP(+) = (S)-1-pyrroline-5-carboxylate + NADPH + 2 H(+)</text>
        <dbReference type="Rhea" id="RHEA:14109"/>
        <dbReference type="ChEBI" id="CHEBI:15378"/>
        <dbReference type="ChEBI" id="CHEBI:17388"/>
        <dbReference type="ChEBI" id="CHEBI:57783"/>
        <dbReference type="ChEBI" id="CHEBI:58349"/>
        <dbReference type="ChEBI" id="CHEBI:60039"/>
        <dbReference type="EC" id="1.5.1.2"/>
    </reaction>
</comment>
<comment type="catalytic activity">
    <reaction evidence="8 10">
        <text>L-proline + NAD(+) = (S)-1-pyrroline-5-carboxylate + NADH + 2 H(+)</text>
        <dbReference type="Rhea" id="RHEA:14105"/>
        <dbReference type="ChEBI" id="CHEBI:15378"/>
        <dbReference type="ChEBI" id="CHEBI:17388"/>
        <dbReference type="ChEBI" id="CHEBI:57540"/>
        <dbReference type="ChEBI" id="CHEBI:57945"/>
        <dbReference type="ChEBI" id="CHEBI:60039"/>
        <dbReference type="EC" id="1.5.1.2"/>
    </reaction>
</comment>
<dbReference type="GO" id="GO:0004735">
    <property type="term" value="F:pyrroline-5-carboxylate reductase activity"/>
    <property type="evidence" value="ECO:0007669"/>
    <property type="project" value="UniProtKB-UniRule"/>
</dbReference>
<dbReference type="InterPro" id="IPR036291">
    <property type="entry name" value="NAD(P)-bd_dom_sf"/>
</dbReference>
<dbReference type="HAMAP" id="MF_01925">
    <property type="entry name" value="P5C_reductase"/>
    <property type="match status" value="1"/>
</dbReference>
<dbReference type="Gene3D" id="3.40.50.720">
    <property type="entry name" value="NAD(P)-binding Rossmann-like Domain"/>
    <property type="match status" value="1"/>
</dbReference>
<proteinExistence type="inferred from homology"/>
<dbReference type="InterPro" id="IPR029036">
    <property type="entry name" value="P5CR_dimer"/>
</dbReference>
<dbReference type="GO" id="GO:0005737">
    <property type="term" value="C:cytoplasm"/>
    <property type="evidence" value="ECO:0007669"/>
    <property type="project" value="UniProtKB-SubCell"/>
</dbReference>
<comment type="subcellular location">
    <subcellularLocation>
        <location evidence="10">Cytoplasm</location>
    </subcellularLocation>
</comment>
<feature type="domain" description="Pyrroline-5-carboxylate reductase dimerisation" evidence="15">
    <location>
        <begin position="176"/>
        <end position="280"/>
    </location>
</feature>
<keyword evidence="7 10" id="KW-0560">Oxidoreductase</keyword>
<dbReference type="Gene3D" id="1.10.3730.10">
    <property type="entry name" value="ProC C-terminal domain-like"/>
    <property type="match status" value="1"/>
</dbReference>
<dbReference type="Pfam" id="PF14748">
    <property type="entry name" value="P5CR_dimer"/>
    <property type="match status" value="1"/>
</dbReference>
<evidence type="ECO:0000256" key="7">
    <source>
        <dbReference type="ARBA" id="ARBA00023002"/>
    </source>
</evidence>
<feature type="binding site" evidence="12">
    <location>
        <position position="71"/>
    </location>
    <ligand>
        <name>NADPH</name>
        <dbReference type="ChEBI" id="CHEBI:57783"/>
    </ligand>
</feature>
<comment type="similarity">
    <text evidence="2 10 13">Belongs to the pyrroline-5-carboxylate reductase family.</text>
</comment>
<gene>
    <name evidence="10" type="primary">proC</name>
    <name evidence="16" type="ORF">BKE30_01635</name>
</gene>
<evidence type="ECO:0000313" key="16">
    <source>
        <dbReference type="EMBL" id="ONG42039.1"/>
    </source>
</evidence>
<dbReference type="NCBIfam" id="TIGR00112">
    <property type="entry name" value="proC"/>
    <property type="match status" value="1"/>
</dbReference>
<dbReference type="InterPro" id="IPR053790">
    <property type="entry name" value="P5CR-like_CS"/>
</dbReference>
<evidence type="ECO:0000256" key="8">
    <source>
        <dbReference type="ARBA" id="ARBA00050547"/>
    </source>
</evidence>
<protein>
    <recommendedName>
        <fullName evidence="10 11">Pyrroline-5-carboxylate reductase</fullName>
        <shortName evidence="10">P5C reductase</shortName>
        <shortName evidence="10">P5CR</shortName>
        <ecNumber evidence="10 11">1.5.1.2</ecNumber>
    </recommendedName>
    <alternativeName>
        <fullName evidence="10">PCA reductase</fullName>
    </alternativeName>
</protein>
<evidence type="ECO:0000256" key="10">
    <source>
        <dbReference type="HAMAP-Rule" id="MF_01925"/>
    </source>
</evidence>
<feature type="binding site" evidence="12">
    <location>
        <begin position="84"/>
        <end position="87"/>
    </location>
    <ligand>
        <name>NADP(+)</name>
        <dbReference type="ChEBI" id="CHEBI:58349"/>
    </ligand>
</feature>
<evidence type="ECO:0000313" key="17">
    <source>
        <dbReference type="Proteomes" id="UP000192132"/>
    </source>
</evidence>
<dbReference type="InterPro" id="IPR028939">
    <property type="entry name" value="P5C_Rdtase_cat_N"/>
</dbReference>
<dbReference type="UniPathway" id="UPA00098">
    <property type="reaction ID" value="UER00361"/>
</dbReference>
<dbReference type="FunFam" id="3.40.50.720:FF:000105">
    <property type="entry name" value="Pyrroline-5-carboxylate reductase"/>
    <property type="match status" value="1"/>
</dbReference>
<evidence type="ECO:0000256" key="4">
    <source>
        <dbReference type="ARBA" id="ARBA00022605"/>
    </source>
</evidence>
<reference evidence="16 17" key="1">
    <citation type="submission" date="2016-10" db="EMBL/GenBank/DDBJ databases">
        <title>Draft Genome sequence of Alkanindiges sp. strain H1.</title>
        <authorList>
            <person name="Subhash Y."/>
            <person name="Lee S."/>
        </authorList>
    </citation>
    <scope>NUCLEOTIDE SEQUENCE [LARGE SCALE GENOMIC DNA]</scope>
    <source>
        <strain evidence="16 17">H1</strain>
    </source>
</reference>
<comment type="pathway">
    <text evidence="1 10 13">Amino-acid biosynthesis; L-proline biosynthesis; L-proline from L-glutamate 5-semialdehyde: step 1/1.</text>
</comment>